<dbReference type="PANTHER" id="PTHR45914:SF59">
    <property type="entry name" value="TRANSCRIPTION FACTOR BHLH83-LIKE"/>
    <property type="match status" value="1"/>
</dbReference>
<proteinExistence type="inferred from homology"/>
<evidence type="ECO:0000256" key="1">
    <source>
        <dbReference type="ARBA" id="ARBA00004123"/>
    </source>
</evidence>
<feature type="region of interest" description="Disordered" evidence="7">
    <location>
        <begin position="124"/>
        <end position="199"/>
    </location>
</feature>
<keyword evidence="6" id="KW-0539">Nucleus</keyword>
<gene>
    <name evidence="9" type="ORF">QYE76_024696</name>
</gene>
<dbReference type="AlphaFoldDB" id="A0AAD8RFE8"/>
<dbReference type="PANTHER" id="PTHR45914">
    <property type="entry name" value="TRANSCRIPTION FACTOR HEC3-RELATED"/>
    <property type="match status" value="1"/>
</dbReference>
<evidence type="ECO:0000256" key="4">
    <source>
        <dbReference type="ARBA" id="ARBA00023125"/>
    </source>
</evidence>
<dbReference type="GO" id="GO:0003700">
    <property type="term" value="F:DNA-binding transcription factor activity"/>
    <property type="evidence" value="ECO:0007669"/>
    <property type="project" value="InterPro"/>
</dbReference>
<keyword evidence="5" id="KW-0804">Transcription</keyword>
<evidence type="ECO:0000313" key="9">
    <source>
        <dbReference type="EMBL" id="KAK1619179.1"/>
    </source>
</evidence>
<evidence type="ECO:0000256" key="6">
    <source>
        <dbReference type="ARBA" id="ARBA00023242"/>
    </source>
</evidence>
<sequence length="284" mass="30256">MALVREPMTMYDGGFVDEASTFDALLGGADASALFDFGGYGYAHDVPNSASWAGAGPSMLAFDRAAHGHGAQAGEAMVADEEADCDAWIDAMEDDQAAPASSSIGFDPASGCFSLTQRSGGARRPFGLLFPSTPNGTGSPDVAAPARLSTQKRPSSVRMHDAEPRAAKRQCVASRKTSKPKLPAPTTTPPKDPQSLTAKNRREKISERLRTLQQLVPNGTKVDMVIMLEKAISYVKFLQMQVKVLATDEFWPVQGAMAPEISQVKEALDAILSSTPPSERGRLN</sequence>
<organism evidence="9 10">
    <name type="scientific">Lolium multiflorum</name>
    <name type="common">Italian ryegrass</name>
    <name type="synonym">Lolium perenne subsp. multiflorum</name>
    <dbReference type="NCBI Taxonomy" id="4521"/>
    <lineage>
        <taxon>Eukaryota</taxon>
        <taxon>Viridiplantae</taxon>
        <taxon>Streptophyta</taxon>
        <taxon>Embryophyta</taxon>
        <taxon>Tracheophyta</taxon>
        <taxon>Spermatophyta</taxon>
        <taxon>Magnoliopsida</taxon>
        <taxon>Liliopsida</taxon>
        <taxon>Poales</taxon>
        <taxon>Poaceae</taxon>
        <taxon>BOP clade</taxon>
        <taxon>Pooideae</taxon>
        <taxon>Poodae</taxon>
        <taxon>Poeae</taxon>
        <taxon>Poeae Chloroplast Group 2 (Poeae type)</taxon>
        <taxon>Loliodinae</taxon>
        <taxon>Loliinae</taxon>
        <taxon>Lolium</taxon>
    </lineage>
</organism>
<dbReference type="GO" id="GO:0005634">
    <property type="term" value="C:nucleus"/>
    <property type="evidence" value="ECO:0007669"/>
    <property type="project" value="UniProtKB-SubCell"/>
</dbReference>
<dbReference type="GO" id="GO:0003677">
    <property type="term" value="F:DNA binding"/>
    <property type="evidence" value="ECO:0007669"/>
    <property type="project" value="UniProtKB-KW"/>
</dbReference>
<feature type="compositionally biased region" description="Pro residues" evidence="7">
    <location>
        <begin position="182"/>
        <end position="192"/>
    </location>
</feature>
<comment type="subcellular location">
    <subcellularLocation>
        <location evidence="1">Nucleus</location>
    </subcellularLocation>
</comment>
<accession>A0AAD8RFE8</accession>
<name>A0AAD8RFE8_LOLMU</name>
<dbReference type="CDD" id="cd11454">
    <property type="entry name" value="bHLH_AtIND_like"/>
    <property type="match status" value="1"/>
</dbReference>
<dbReference type="Pfam" id="PF00010">
    <property type="entry name" value="HLH"/>
    <property type="match status" value="1"/>
</dbReference>
<dbReference type="InterPro" id="IPR011598">
    <property type="entry name" value="bHLH_dom"/>
</dbReference>
<evidence type="ECO:0000313" key="10">
    <source>
        <dbReference type="Proteomes" id="UP001231189"/>
    </source>
</evidence>
<comment type="caution">
    <text evidence="9">The sequence shown here is derived from an EMBL/GenBank/DDBJ whole genome shotgun (WGS) entry which is preliminary data.</text>
</comment>
<comment type="similarity">
    <text evidence="2">Belongs to the bHLH protein family.</text>
</comment>
<dbReference type="FunFam" id="4.10.280.10:FF:000046">
    <property type="entry name" value="Transcription factor bHLH83"/>
    <property type="match status" value="1"/>
</dbReference>
<evidence type="ECO:0000256" key="7">
    <source>
        <dbReference type="SAM" id="MobiDB-lite"/>
    </source>
</evidence>
<evidence type="ECO:0000256" key="3">
    <source>
        <dbReference type="ARBA" id="ARBA00023015"/>
    </source>
</evidence>
<dbReference type="PROSITE" id="PS50888">
    <property type="entry name" value="BHLH"/>
    <property type="match status" value="1"/>
</dbReference>
<evidence type="ECO:0000259" key="8">
    <source>
        <dbReference type="PROSITE" id="PS50888"/>
    </source>
</evidence>
<dbReference type="GO" id="GO:0046983">
    <property type="term" value="F:protein dimerization activity"/>
    <property type="evidence" value="ECO:0007669"/>
    <property type="project" value="InterPro"/>
</dbReference>
<keyword evidence="10" id="KW-1185">Reference proteome</keyword>
<dbReference type="InterPro" id="IPR045843">
    <property type="entry name" value="IND-like"/>
</dbReference>
<evidence type="ECO:0000256" key="2">
    <source>
        <dbReference type="ARBA" id="ARBA00005510"/>
    </source>
</evidence>
<dbReference type="GO" id="GO:0048766">
    <property type="term" value="P:root hair initiation"/>
    <property type="evidence" value="ECO:0007669"/>
    <property type="project" value="UniProtKB-ARBA"/>
</dbReference>
<dbReference type="SUPFAM" id="SSF47459">
    <property type="entry name" value="HLH, helix-loop-helix DNA-binding domain"/>
    <property type="match status" value="1"/>
</dbReference>
<dbReference type="Proteomes" id="UP001231189">
    <property type="component" value="Unassembled WGS sequence"/>
</dbReference>
<keyword evidence="4" id="KW-0238">DNA-binding</keyword>
<protein>
    <recommendedName>
        <fullName evidence="8">BHLH domain-containing protein</fullName>
    </recommendedName>
</protein>
<keyword evidence="3" id="KW-0805">Transcription regulation</keyword>
<dbReference type="Gene3D" id="4.10.280.10">
    <property type="entry name" value="Helix-loop-helix DNA-binding domain"/>
    <property type="match status" value="1"/>
</dbReference>
<reference evidence="9" key="1">
    <citation type="submission" date="2023-07" db="EMBL/GenBank/DDBJ databases">
        <title>A chromosome-level genome assembly of Lolium multiflorum.</title>
        <authorList>
            <person name="Chen Y."/>
            <person name="Copetti D."/>
            <person name="Kolliker R."/>
            <person name="Studer B."/>
        </authorList>
    </citation>
    <scope>NUCLEOTIDE SEQUENCE</scope>
    <source>
        <strain evidence="9">02402/16</strain>
        <tissue evidence="9">Leaf</tissue>
    </source>
</reference>
<evidence type="ECO:0000256" key="5">
    <source>
        <dbReference type="ARBA" id="ARBA00023163"/>
    </source>
</evidence>
<feature type="domain" description="BHLH" evidence="8">
    <location>
        <begin position="189"/>
        <end position="238"/>
    </location>
</feature>
<dbReference type="EMBL" id="JAUUTY010000006">
    <property type="protein sequence ID" value="KAK1619179.1"/>
    <property type="molecule type" value="Genomic_DNA"/>
</dbReference>
<dbReference type="SMART" id="SM00353">
    <property type="entry name" value="HLH"/>
    <property type="match status" value="1"/>
</dbReference>
<dbReference type="InterPro" id="IPR036638">
    <property type="entry name" value="HLH_DNA-bd_sf"/>
</dbReference>